<organism evidence="2 3">
    <name type="scientific">Priapulus caudatus</name>
    <name type="common">Priapulid worm</name>
    <dbReference type="NCBI Taxonomy" id="37621"/>
    <lineage>
        <taxon>Eukaryota</taxon>
        <taxon>Metazoa</taxon>
        <taxon>Ecdysozoa</taxon>
        <taxon>Scalidophora</taxon>
        <taxon>Priapulida</taxon>
        <taxon>Priapulimorpha</taxon>
        <taxon>Priapulimorphida</taxon>
        <taxon>Priapulidae</taxon>
        <taxon>Priapulus</taxon>
    </lineage>
</organism>
<dbReference type="CDD" id="cd03039">
    <property type="entry name" value="GST_N_Sigma_like"/>
    <property type="match status" value="1"/>
</dbReference>
<evidence type="ECO:0000313" key="2">
    <source>
        <dbReference type="Proteomes" id="UP000695022"/>
    </source>
</evidence>
<sequence length="103" mass="11649">MPTYKLSYFNGRGRGETARILFASAGVKFEDHRIEMADWPKIKPSNYLSLADIYTFTLLQPLLDDSAKAAAFKDHGAIKEHVKRIGAVPAIKKYLDSRPNTFF</sequence>
<dbReference type="SUPFAM" id="SSF47616">
    <property type="entry name" value="GST C-terminal domain-like"/>
    <property type="match status" value="1"/>
</dbReference>
<dbReference type="Pfam" id="PF14497">
    <property type="entry name" value="GST_C_3"/>
    <property type="match status" value="1"/>
</dbReference>
<dbReference type="InterPro" id="IPR004046">
    <property type="entry name" value="GST_C"/>
</dbReference>
<dbReference type="InterPro" id="IPR004045">
    <property type="entry name" value="Glutathione_S-Trfase_N"/>
</dbReference>
<dbReference type="SUPFAM" id="SSF52833">
    <property type="entry name" value="Thioredoxin-like"/>
    <property type="match status" value="1"/>
</dbReference>
<name>A0ABM1F4C8_PRICU</name>
<dbReference type="InterPro" id="IPR036282">
    <property type="entry name" value="Glutathione-S-Trfase_C_sf"/>
</dbReference>
<accession>A0ABM1F4C8</accession>
<dbReference type="PANTHER" id="PTHR11571:SF150">
    <property type="entry name" value="GLUTATHIONE S-TRANSFERASE"/>
    <property type="match status" value="1"/>
</dbReference>
<dbReference type="InterPro" id="IPR050213">
    <property type="entry name" value="GST_superfamily"/>
</dbReference>
<dbReference type="PANTHER" id="PTHR11571">
    <property type="entry name" value="GLUTATHIONE S-TRANSFERASE"/>
    <property type="match status" value="1"/>
</dbReference>
<dbReference type="GeneID" id="106819160"/>
<gene>
    <name evidence="3" type="primary">LOC106819160</name>
</gene>
<dbReference type="Proteomes" id="UP000695022">
    <property type="component" value="Unplaced"/>
</dbReference>
<evidence type="ECO:0000313" key="3">
    <source>
        <dbReference type="RefSeq" id="XP_014679299.1"/>
    </source>
</evidence>
<dbReference type="PROSITE" id="PS50404">
    <property type="entry name" value="GST_NTER"/>
    <property type="match status" value="1"/>
</dbReference>
<dbReference type="Gene3D" id="1.20.1050.130">
    <property type="match status" value="1"/>
</dbReference>
<proteinExistence type="predicted"/>
<dbReference type="InterPro" id="IPR036249">
    <property type="entry name" value="Thioredoxin-like_sf"/>
</dbReference>
<evidence type="ECO:0000259" key="1">
    <source>
        <dbReference type="PROSITE" id="PS50404"/>
    </source>
</evidence>
<dbReference type="RefSeq" id="XP_014679299.1">
    <property type="nucleotide sequence ID" value="XM_014823813.1"/>
</dbReference>
<protein>
    <submittedName>
        <fullName evidence="3">Hematopoietic prostaglandin D synthase-like</fullName>
    </submittedName>
</protein>
<feature type="domain" description="GST N-terminal" evidence="1">
    <location>
        <begin position="2"/>
        <end position="103"/>
    </location>
</feature>
<keyword evidence="2" id="KW-1185">Reference proteome</keyword>
<dbReference type="Gene3D" id="1.20.1050.10">
    <property type="match status" value="1"/>
</dbReference>
<reference evidence="3" key="1">
    <citation type="submission" date="2025-08" db="UniProtKB">
        <authorList>
            <consortium name="RefSeq"/>
        </authorList>
    </citation>
    <scope>IDENTIFICATION</scope>
</reference>